<protein>
    <submittedName>
        <fullName evidence="5">4'-phosphopantetheinyl transferase superfamily protein</fullName>
    </submittedName>
</protein>
<dbReference type="RefSeq" id="WP_169580340.1">
    <property type="nucleotide sequence ID" value="NZ_CP051480.1"/>
</dbReference>
<evidence type="ECO:0000256" key="2">
    <source>
        <dbReference type="ARBA" id="ARBA00022723"/>
    </source>
</evidence>
<dbReference type="KEGG" id="mphn:HGG64_02280"/>
<feature type="domain" description="4'-phosphopantetheinyl transferase" evidence="4">
    <location>
        <begin position="2"/>
        <end position="91"/>
    </location>
</feature>
<evidence type="ECO:0000313" key="5">
    <source>
        <dbReference type="EMBL" id="QJG66517.1"/>
    </source>
</evidence>
<gene>
    <name evidence="5" type="ORF">HGG64_02280</name>
</gene>
<accession>A0A858U519</accession>
<evidence type="ECO:0000256" key="1">
    <source>
        <dbReference type="ARBA" id="ARBA00022679"/>
    </source>
</evidence>
<dbReference type="SUPFAM" id="SSF56214">
    <property type="entry name" value="4'-phosphopantetheinyl transferase"/>
    <property type="match status" value="1"/>
</dbReference>
<organism evidence="5 6">
    <name type="scientific">Mycoplasma phocoeninasale</name>
    <dbReference type="NCBI Taxonomy" id="2726117"/>
    <lineage>
        <taxon>Bacteria</taxon>
        <taxon>Bacillati</taxon>
        <taxon>Mycoplasmatota</taxon>
        <taxon>Mollicutes</taxon>
        <taxon>Mycoplasmataceae</taxon>
        <taxon>Mycoplasma</taxon>
    </lineage>
</organism>
<evidence type="ECO:0000256" key="3">
    <source>
        <dbReference type="ARBA" id="ARBA00022842"/>
    </source>
</evidence>
<dbReference type="GO" id="GO:0000287">
    <property type="term" value="F:magnesium ion binding"/>
    <property type="evidence" value="ECO:0007669"/>
    <property type="project" value="InterPro"/>
</dbReference>
<dbReference type="EMBL" id="CP051480">
    <property type="protein sequence ID" value="QJG66517.1"/>
    <property type="molecule type" value="Genomic_DNA"/>
</dbReference>
<keyword evidence="2" id="KW-0479">Metal-binding</keyword>
<keyword evidence="1 5" id="KW-0808">Transferase</keyword>
<keyword evidence="3" id="KW-0460">Magnesium</keyword>
<proteinExistence type="predicted"/>
<keyword evidence="6" id="KW-1185">Reference proteome</keyword>
<dbReference type="InterPro" id="IPR037143">
    <property type="entry name" value="4-PPantetheinyl_Trfase_dom_sf"/>
</dbReference>
<dbReference type="InterPro" id="IPR004568">
    <property type="entry name" value="Ppantetheine-prot_Trfase_dom"/>
</dbReference>
<dbReference type="Gene3D" id="3.90.470.20">
    <property type="entry name" value="4'-phosphopantetheinyl transferase domain"/>
    <property type="match status" value="1"/>
</dbReference>
<dbReference type="GO" id="GO:0006633">
    <property type="term" value="P:fatty acid biosynthetic process"/>
    <property type="evidence" value="ECO:0007669"/>
    <property type="project" value="InterPro"/>
</dbReference>
<dbReference type="InterPro" id="IPR008278">
    <property type="entry name" value="4-PPantetheinyl_Trfase_dom"/>
</dbReference>
<name>A0A858U519_9MOLU</name>
<sequence>MIGIDLVKISRFKKIKKHHVAKFLHPCEINEWEKLPKKRQIRYLANRWAIKEAIYKADNKYWDFTKILINKNKSGKYQFENFEITTTNESNHVIAMTFKLGGINEIKN</sequence>
<dbReference type="NCBIfam" id="TIGR00556">
    <property type="entry name" value="pantethn_trn"/>
    <property type="match status" value="1"/>
</dbReference>
<evidence type="ECO:0000313" key="6">
    <source>
        <dbReference type="Proteomes" id="UP000501728"/>
    </source>
</evidence>
<dbReference type="Pfam" id="PF01648">
    <property type="entry name" value="ACPS"/>
    <property type="match status" value="1"/>
</dbReference>
<dbReference type="Proteomes" id="UP000501728">
    <property type="component" value="Chromosome"/>
</dbReference>
<dbReference type="GO" id="GO:0008897">
    <property type="term" value="F:holo-[acyl-carrier-protein] synthase activity"/>
    <property type="evidence" value="ECO:0007669"/>
    <property type="project" value="InterPro"/>
</dbReference>
<evidence type="ECO:0000259" key="4">
    <source>
        <dbReference type="Pfam" id="PF01648"/>
    </source>
</evidence>
<dbReference type="AlphaFoldDB" id="A0A858U519"/>
<reference evidence="5 6" key="1">
    <citation type="submission" date="2020-04" db="EMBL/GenBank/DDBJ databases">
        <title>Novel Mycoplasma species detected in Phocoena phocoena (harbor porpoise) from the USA.</title>
        <authorList>
            <person name="Volokhov D.V."/>
        </authorList>
    </citation>
    <scope>NUCLEOTIDE SEQUENCE [LARGE SCALE GENOMIC DNA]</scope>
    <source>
        <strain evidence="5 6">C264-NAS</strain>
    </source>
</reference>